<dbReference type="InterPro" id="IPR011032">
    <property type="entry name" value="GroES-like_sf"/>
</dbReference>
<name>A0A8J2ZW30_9BACL</name>
<keyword evidence="1" id="KW-0560">Oxidoreductase</keyword>
<evidence type="ECO:0000259" key="3">
    <source>
        <dbReference type="Pfam" id="PF08240"/>
    </source>
</evidence>
<dbReference type="PANTHER" id="PTHR43401:SF3">
    <property type="entry name" value="L-GALACTONATE-5-DEHYDROGENASE"/>
    <property type="match status" value="1"/>
</dbReference>
<dbReference type="Proteomes" id="UP000656813">
    <property type="component" value="Unassembled WGS sequence"/>
</dbReference>
<feature type="domain" description="Alcohol dehydrogenase-like N-terminal" evidence="3">
    <location>
        <begin position="24"/>
        <end position="130"/>
    </location>
</feature>
<reference evidence="4" key="2">
    <citation type="submission" date="2020-09" db="EMBL/GenBank/DDBJ databases">
        <authorList>
            <person name="Sun Q."/>
            <person name="Zhou Y."/>
        </authorList>
    </citation>
    <scope>NUCLEOTIDE SEQUENCE</scope>
    <source>
        <strain evidence="4">CGMCC 1.12777</strain>
    </source>
</reference>
<dbReference type="AlphaFoldDB" id="A0A8J2ZW30"/>
<gene>
    <name evidence="4" type="ORF">GCM10007096_19130</name>
</gene>
<dbReference type="PANTHER" id="PTHR43401">
    <property type="entry name" value="L-THREONINE 3-DEHYDROGENASE"/>
    <property type="match status" value="1"/>
</dbReference>
<evidence type="ECO:0000259" key="2">
    <source>
        <dbReference type="Pfam" id="PF00107"/>
    </source>
</evidence>
<dbReference type="Pfam" id="PF08240">
    <property type="entry name" value="ADH_N"/>
    <property type="match status" value="1"/>
</dbReference>
<dbReference type="InterPro" id="IPR036291">
    <property type="entry name" value="NAD(P)-bd_dom_sf"/>
</dbReference>
<dbReference type="RefSeq" id="WP_188497175.1">
    <property type="nucleotide sequence ID" value="NZ_BMFV01000012.1"/>
</dbReference>
<keyword evidence="5" id="KW-1185">Reference proteome</keyword>
<dbReference type="InterPro" id="IPR013154">
    <property type="entry name" value="ADH-like_N"/>
</dbReference>
<evidence type="ECO:0000256" key="1">
    <source>
        <dbReference type="ARBA" id="ARBA00023002"/>
    </source>
</evidence>
<dbReference type="Pfam" id="PF00107">
    <property type="entry name" value="ADH_zinc_N"/>
    <property type="match status" value="1"/>
</dbReference>
<proteinExistence type="predicted"/>
<dbReference type="Gene3D" id="3.90.180.10">
    <property type="entry name" value="Medium-chain alcohol dehydrogenases, catalytic domain"/>
    <property type="match status" value="1"/>
</dbReference>
<comment type="caution">
    <text evidence="4">The sequence shown here is derived from an EMBL/GenBank/DDBJ whole genome shotgun (WGS) entry which is preliminary data.</text>
</comment>
<protein>
    <submittedName>
        <fullName evidence="4">Alcohol dehydrogenase</fullName>
    </submittedName>
</protein>
<sequence>MKVMICDQPHKFSIREIKRPTLRAGEALIKVQRIGICGTDLHAYQGNQPYFTYPRVLGHELSGIVVKTSEEIDAFENGDEVTILPYMECGKCIACRNGKPNCCTGLKVIGVHKDGGMAEYISVPADHLIETKGLSAEQAALIEPFSIGAHAVRRSGLRAGQYIMVIGAGPIGLGVMALAKQKQAKVIAMDVNEERLQFSKEWAKVDATVNPTTGQSMEELARITNGDFPTVVFDATGNQHSMNQSFQYVAHGGTLVFVGLMKHEITFSDPDFHGKELTLMASRNATREDFHFVIENLRLGNIDIKGYLSHRCRFDDLIDHFDKWLQPESKVIKAMVEL</sequence>
<dbReference type="GO" id="GO:0016491">
    <property type="term" value="F:oxidoreductase activity"/>
    <property type="evidence" value="ECO:0007669"/>
    <property type="project" value="UniProtKB-KW"/>
</dbReference>
<dbReference type="SUPFAM" id="SSF50129">
    <property type="entry name" value="GroES-like"/>
    <property type="match status" value="1"/>
</dbReference>
<organism evidence="4 5">
    <name type="scientific">Pullulanibacillus pueri</name>
    <dbReference type="NCBI Taxonomy" id="1437324"/>
    <lineage>
        <taxon>Bacteria</taxon>
        <taxon>Bacillati</taxon>
        <taxon>Bacillota</taxon>
        <taxon>Bacilli</taxon>
        <taxon>Bacillales</taxon>
        <taxon>Sporolactobacillaceae</taxon>
        <taxon>Pullulanibacillus</taxon>
    </lineage>
</organism>
<evidence type="ECO:0000313" key="5">
    <source>
        <dbReference type="Proteomes" id="UP000656813"/>
    </source>
</evidence>
<dbReference type="CDD" id="cd08261">
    <property type="entry name" value="Zn_ADH7"/>
    <property type="match status" value="1"/>
</dbReference>
<dbReference type="SUPFAM" id="SSF51735">
    <property type="entry name" value="NAD(P)-binding Rossmann-fold domains"/>
    <property type="match status" value="1"/>
</dbReference>
<dbReference type="Gene3D" id="3.40.50.720">
    <property type="entry name" value="NAD(P)-binding Rossmann-like Domain"/>
    <property type="match status" value="1"/>
</dbReference>
<accession>A0A8J2ZW30</accession>
<evidence type="ECO:0000313" key="4">
    <source>
        <dbReference type="EMBL" id="GGH81354.1"/>
    </source>
</evidence>
<dbReference type="EMBL" id="BMFV01000012">
    <property type="protein sequence ID" value="GGH81354.1"/>
    <property type="molecule type" value="Genomic_DNA"/>
</dbReference>
<dbReference type="InterPro" id="IPR013149">
    <property type="entry name" value="ADH-like_C"/>
</dbReference>
<reference evidence="4" key="1">
    <citation type="journal article" date="2014" name="Int. J. Syst. Evol. Microbiol.">
        <title>Complete genome sequence of Corynebacterium casei LMG S-19264T (=DSM 44701T), isolated from a smear-ripened cheese.</title>
        <authorList>
            <consortium name="US DOE Joint Genome Institute (JGI-PGF)"/>
            <person name="Walter F."/>
            <person name="Albersmeier A."/>
            <person name="Kalinowski J."/>
            <person name="Ruckert C."/>
        </authorList>
    </citation>
    <scope>NUCLEOTIDE SEQUENCE</scope>
    <source>
        <strain evidence="4">CGMCC 1.12777</strain>
    </source>
</reference>
<feature type="domain" description="Alcohol dehydrogenase-like C-terminal" evidence="2">
    <location>
        <begin position="170"/>
        <end position="295"/>
    </location>
</feature>
<dbReference type="InterPro" id="IPR050129">
    <property type="entry name" value="Zn_alcohol_dh"/>
</dbReference>